<dbReference type="Pfam" id="PF01963">
    <property type="entry name" value="TraB_PrgY_gumN"/>
    <property type="match status" value="1"/>
</dbReference>
<evidence type="ECO:0000313" key="4">
    <source>
        <dbReference type="Proteomes" id="UP000007801"/>
    </source>
</evidence>
<protein>
    <submittedName>
        <fullName evidence="2">Uncharacterized protein, isoform A</fullName>
    </submittedName>
    <submittedName>
        <fullName evidence="3">Uncharacterized protein, isoform B</fullName>
    </submittedName>
</protein>
<evidence type="ECO:0000256" key="1">
    <source>
        <dbReference type="SAM" id="MobiDB-lite"/>
    </source>
</evidence>
<feature type="compositionally biased region" description="Polar residues" evidence="1">
    <location>
        <begin position="1"/>
        <end position="15"/>
    </location>
</feature>
<proteinExistence type="predicted"/>
<dbReference type="CDD" id="cd14726">
    <property type="entry name" value="TraB_PrgY-like"/>
    <property type="match status" value="1"/>
</dbReference>
<dbReference type="GeneID" id="6500866"/>
<sequence length="541" mass="59793">MDVSASTSFESNNGTPDKKGHSFIGDSTLYDSALDHQLSTTVYKSCNESLSNDQSQNPLPLPSTNPSSKIIASELGSEAGAFKAFGSPSPAQTPAINASMLLIQSESTDTNTSQEEVDPKSQLANKTIFKTDNPNLSIIEINDNSIKEQDLETEVLLVEGDSVKNLLKKSPSKSPDPANDKRRRKTESLLQTSKQKLDISIAEASALADGDAEKGELLPVSVPAIDQPQTKREIKIYDTIEEFEQNLPSTVTLLNTPFGSKVYLVGTAHFSEESQDDVSYVIRNVRPDVVMVELCPSRIHILKLDEKTLLEEAKSINIPKIRGILQTHGYINGIFFILLLQMSAQIAKDLGMAPGGEFRRAFEEIHKLPGCILHLGDRPIRITLYRALRALSVWQTMKLVWRLTFTDSISIEEVEECKQSDLLEKLMQEMAGEFPAFSDVFVRERDLFLCHSLQLASLPQAAPGAQQIRPVRVVGVVGIGHANGIAKMWGTVDPKKIPGILEIPPASMGQRVCKYTLKYGLIGLGCYGLFRFFRPRLTRFF</sequence>
<dbReference type="EMBL" id="CH902617">
    <property type="protein sequence ID" value="EDV42627.1"/>
    <property type="molecule type" value="Genomic_DNA"/>
</dbReference>
<dbReference type="AlphaFoldDB" id="B3LW49"/>
<reference evidence="2 4" key="1">
    <citation type="journal article" date="2007" name="Nature">
        <title>Evolution of genes and genomes on the Drosophila phylogeny.</title>
        <authorList>
            <consortium name="Drosophila 12 Genomes Consortium"/>
            <person name="Clark A.G."/>
            <person name="Eisen M.B."/>
            <person name="Smith D.R."/>
            <person name="Bergman C.M."/>
            <person name="Oliver B."/>
            <person name="Markow T.A."/>
            <person name="Kaufman T.C."/>
            <person name="Kellis M."/>
            <person name="Gelbart W."/>
            <person name="Iyer V.N."/>
            <person name="Pollard D.A."/>
            <person name="Sackton T.B."/>
            <person name="Larracuente A.M."/>
            <person name="Singh N.D."/>
            <person name="Abad J.P."/>
            <person name="Abt D.N."/>
            <person name="Adryan B."/>
            <person name="Aguade M."/>
            <person name="Akashi H."/>
            <person name="Anderson W.W."/>
            <person name="Aquadro C.F."/>
            <person name="Ardell D.H."/>
            <person name="Arguello R."/>
            <person name="Artieri C.G."/>
            <person name="Barbash D.A."/>
            <person name="Barker D."/>
            <person name="Barsanti P."/>
            <person name="Batterham P."/>
            <person name="Batzoglou S."/>
            <person name="Begun D."/>
            <person name="Bhutkar A."/>
            <person name="Blanco E."/>
            <person name="Bosak S.A."/>
            <person name="Bradley R.K."/>
            <person name="Brand A.D."/>
            <person name="Brent M.R."/>
            <person name="Brooks A.N."/>
            <person name="Brown R.H."/>
            <person name="Butlin R.K."/>
            <person name="Caggese C."/>
            <person name="Calvi B.R."/>
            <person name="Bernardo de Carvalho A."/>
            <person name="Caspi A."/>
            <person name="Castrezana S."/>
            <person name="Celniker S.E."/>
            <person name="Chang J.L."/>
            <person name="Chapple C."/>
            <person name="Chatterji S."/>
            <person name="Chinwalla A."/>
            <person name="Civetta A."/>
            <person name="Clifton S.W."/>
            <person name="Comeron J.M."/>
            <person name="Costello J.C."/>
            <person name="Coyne J.A."/>
            <person name="Daub J."/>
            <person name="David R.G."/>
            <person name="Delcher A.L."/>
            <person name="Delehaunty K."/>
            <person name="Do C.B."/>
            <person name="Ebling H."/>
            <person name="Edwards K."/>
            <person name="Eickbush T."/>
            <person name="Evans J.D."/>
            <person name="Filipski A."/>
            <person name="Findeiss S."/>
            <person name="Freyhult E."/>
            <person name="Fulton L."/>
            <person name="Fulton R."/>
            <person name="Garcia A.C."/>
            <person name="Gardiner A."/>
            <person name="Garfield D.A."/>
            <person name="Garvin B.E."/>
            <person name="Gibson G."/>
            <person name="Gilbert D."/>
            <person name="Gnerre S."/>
            <person name="Godfrey J."/>
            <person name="Good R."/>
            <person name="Gotea V."/>
            <person name="Gravely B."/>
            <person name="Greenberg A.J."/>
            <person name="Griffiths-Jones S."/>
            <person name="Gross S."/>
            <person name="Guigo R."/>
            <person name="Gustafson E.A."/>
            <person name="Haerty W."/>
            <person name="Hahn M.W."/>
            <person name="Halligan D.L."/>
            <person name="Halpern A.L."/>
            <person name="Halter G.M."/>
            <person name="Han M.V."/>
            <person name="Heger A."/>
            <person name="Hillier L."/>
            <person name="Hinrichs A.S."/>
            <person name="Holmes I."/>
            <person name="Hoskins R.A."/>
            <person name="Hubisz M.J."/>
            <person name="Hultmark D."/>
            <person name="Huntley M.A."/>
            <person name="Jaffe D.B."/>
            <person name="Jagadeeshan S."/>
            <person name="Jeck W.R."/>
            <person name="Johnson J."/>
            <person name="Jones C.D."/>
            <person name="Jordan W.C."/>
            <person name="Karpen G.H."/>
            <person name="Kataoka E."/>
            <person name="Keightley P.D."/>
            <person name="Kheradpour P."/>
            <person name="Kirkness E.F."/>
            <person name="Koerich L.B."/>
            <person name="Kristiansen K."/>
            <person name="Kudrna D."/>
            <person name="Kulathinal R.J."/>
            <person name="Kumar S."/>
            <person name="Kwok R."/>
            <person name="Lander E."/>
            <person name="Langley C.H."/>
            <person name="Lapoint R."/>
            <person name="Lazzaro B.P."/>
            <person name="Lee S.J."/>
            <person name="Levesque L."/>
            <person name="Li R."/>
            <person name="Lin C.F."/>
            <person name="Lin M.F."/>
            <person name="Lindblad-Toh K."/>
            <person name="Llopart A."/>
            <person name="Long M."/>
            <person name="Low L."/>
            <person name="Lozovsky E."/>
            <person name="Lu J."/>
            <person name="Luo M."/>
            <person name="Machado C.A."/>
            <person name="Makalowski W."/>
            <person name="Marzo M."/>
            <person name="Matsuda M."/>
            <person name="Matzkin L."/>
            <person name="McAllister B."/>
            <person name="McBride C.S."/>
            <person name="McKernan B."/>
            <person name="McKernan K."/>
            <person name="Mendez-Lago M."/>
            <person name="Minx P."/>
            <person name="Mollenhauer M.U."/>
            <person name="Montooth K."/>
            <person name="Mount S.M."/>
            <person name="Mu X."/>
            <person name="Myers E."/>
            <person name="Negre B."/>
            <person name="Newfeld S."/>
            <person name="Nielsen R."/>
            <person name="Noor M.A."/>
            <person name="O'Grady P."/>
            <person name="Pachter L."/>
            <person name="Papaceit M."/>
            <person name="Parisi M.J."/>
            <person name="Parisi M."/>
            <person name="Parts L."/>
            <person name="Pedersen J.S."/>
            <person name="Pesole G."/>
            <person name="Phillippy A.M."/>
            <person name="Ponting C.P."/>
            <person name="Pop M."/>
            <person name="Porcelli D."/>
            <person name="Powell J.R."/>
            <person name="Prohaska S."/>
            <person name="Pruitt K."/>
            <person name="Puig M."/>
            <person name="Quesneville H."/>
            <person name="Ram K.R."/>
            <person name="Rand D."/>
            <person name="Rasmussen M.D."/>
            <person name="Reed L.K."/>
            <person name="Reenan R."/>
            <person name="Reily A."/>
            <person name="Remington K.A."/>
            <person name="Rieger T.T."/>
            <person name="Ritchie M.G."/>
            <person name="Robin C."/>
            <person name="Rogers Y.H."/>
            <person name="Rohde C."/>
            <person name="Rozas J."/>
            <person name="Rubenfield M.J."/>
            <person name="Ruiz A."/>
            <person name="Russo S."/>
            <person name="Salzberg S.L."/>
            <person name="Sanchez-Gracia A."/>
            <person name="Saranga D.J."/>
            <person name="Sato H."/>
            <person name="Schaeffer S.W."/>
            <person name="Schatz M.C."/>
            <person name="Schlenke T."/>
            <person name="Schwartz R."/>
            <person name="Segarra C."/>
            <person name="Singh R.S."/>
            <person name="Sirot L."/>
            <person name="Sirota M."/>
            <person name="Sisneros N.B."/>
            <person name="Smith C.D."/>
            <person name="Smith T.F."/>
            <person name="Spieth J."/>
            <person name="Stage D.E."/>
            <person name="Stark A."/>
            <person name="Stephan W."/>
            <person name="Strausberg R.L."/>
            <person name="Strempel S."/>
            <person name="Sturgill D."/>
            <person name="Sutton G."/>
            <person name="Sutton G.G."/>
            <person name="Tao W."/>
            <person name="Teichmann S."/>
            <person name="Tobari Y.N."/>
            <person name="Tomimura Y."/>
            <person name="Tsolas J.M."/>
            <person name="Valente V.L."/>
            <person name="Venter E."/>
            <person name="Venter J.C."/>
            <person name="Vicario S."/>
            <person name="Vieira F.G."/>
            <person name="Vilella A.J."/>
            <person name="Villasante A."/>
            <person name="Walenz B."/>
            <person name="Wang J."/>
            <person name="Wasserman M."/>
            <person name="Watts T."/>
            <person name="Wilson D."/>
            <person name="Wilson R.K."/>
            <person name="Wing R.A."/>
            <person name="Wolfner M.F."/>
            <person name="Wong A."/>
            <person name="Wong G.K."/>
            <person name="Wu C.I."/>
            <person name="Wu G."/>
            <person name="Yamamoto D."/>
            <person name="Yang H.P."/>
            <person name="Yang S.P."/>
            <person name="Yorke J.A."/>
            <person name="Yoshida K."/>
            <person name="Zdobnov E."/>
            <person name="Zhang P."/>
            <person name="Zhang Y."/>
            <person name="Zimin A.V."/>
            <person name="Baldwin J."/>
            <person name="Abdouelleil A."/>
            <person name="Abdulkadir J."/>
            <person name="Abebe A."/>
            <person name="Abera B."/>
            <person name="Abreu J."/>
            <person name="Acer S.C."/>
            <person name="Aftuck L."/>
            <person name="Alexander A."/>
            <person name="An P."/>
            <person name="Anderson E."/>
            <person name="Anderson S."/>
            <person name="Arachi H."/>
            <person name="Azer M."/>
            <person name="Bachantsang P."/>
            <person name="Barry A."/>
            <person name="Bayul T."/>
            <person name="Berlin A."/>
            <person name="Bessette D."/>
            <person name="Bloom T."/>
            <person name="Blye J."/>
            <person name="Boguslavskiy L."/>
            <person name="Bonnet C."/>
            <person name="Boukhgalter B."/>
            <person name="Bourzgui I."/>
            <person name="Brown A."/>
            <person name="Cahill P."/>
            <person name="Channer S."/>
            <person name="Cheshatsang Y."/>
            <person name="Chuda L."/>
            <person name="Citroen M."/>
            <person name="Collymore A."/>
            <person name="Cooke P."/>
            <person name="Costello M."/>
            <person name="D'Aco K."/>
            <person name="Daza R."/>
            <person name="De Haan G."/>
            <person name="DeGray S."/>
            <person name="DeMaso C."/>
            <person name="Dhargay N."/>
            <person name="Dooley K."/>
            <person name="Dooley E."/>
            <person name="Doricent M."/>
            <person name="Dorje P."/>
            <person name="Dorjee K."/>
            <person name="Dupes A."/>
            <person name="Elong R."/>
            <person name="Falk J."/>
            <person name="Farina A."/>
            <person name="Faro S."/>
            <person name="Ferguson D."/>
            <person name="Fisher S."/>
            <person name="Foley C.D."/>
            <person name="Franke A."/>
            <person name="Friedrich D."/>
            <person name="Gadbois L."/>
            <person name="Gearin G."/>
            <person name="Gearin C.R."/>
            <person name="Giannoukos G."/>
            <person name="Goode T."/>
            <person name="Graham J."/>
            <person name="Grandbois E."/>
            <person name="Grewal S."/>
            <person name="Gyaltsen K."/>
            <person name="Hafez N."/>
            <person name="Hagos B."/>
            <person name="Hall J."/>
            <person name="Henson C."/>
            <person name="Hollinger A."/>
            <person name="Honan T."/>
            <person name="Huard M.D."/>
            <person name="Hughes L."/>
            <person name="Hurhula B."/>
            <person name="Husby M.E."/>
            <person name="Kamat A."/>
            <person name="Kanga B."/>
            <person name="Kashin S."/>
            <person name="Khazanovich D."/>
            <person name="Kisner P."/>
            <person name="Lance K."/>
            <person name="Lara M."/>
            <person name="Lee W."/>
            <person name="Lennon N."/>
            <person name="Letendre F."/>
            <person name="LeVine R."/>
            <person name="Lipovsky A."/>
            <person name="Liu X."/>
            <person name="Liu J."/>
            <person name="Liu S."/>
            <person name="Lokyitsang T."/>
            <person name="Lokyitsang Y."/>
            <person name="Lubonja R."/>
            <person name="Lui A."/>
            <person name="MacDonald P."/>
            <person name="Magnisalis V."/>
            <person name="Maru K."/>
            <person name="Matthews C."/>
            <person name="McCusker W."/>
            <person name="McDonough S."/>
            <person name="Mehta T."/>
            <person name="Meldrim J."/>
            <person name="Meneus L."/>
            <person name="Mihai O."/>
            <person name="Mihalev A."/>
            <person name="Mihova T."/>
            <person name="Mittelman R."/>
            <person name="Mlenga V."/>
            <person name="Montmayeur A."/>
            <person name="Mulrain L."/>
            <person name="Navidi A."/>
            <person name="Naylor J."/>
            <person name="Negash T."/>
            <person name="Nguyen T."/>
            <person name="Nguyen N."/>
            <person name="Nicol R."/>
            <person name="Norbu C."/>
            <person name="Norbu N."/>
            <person name="Novod N."/>
            <person name="O'Neill B."/>
            <person name="Osman S."/>
            <person name="Markiewicz E."/>
            <person name="Oyono O.L."/>
            <person name="Patti C."/>
            <person name="Phunkhang P."/>
            <person name="Pierre F."/>
            <person name="Priest M."/>
            <person name="Raghuraman S."/>
            <person name="Rege F."/>
            <person name="Reyes R."/>
            <person name="Rise C."/>
            <person name="Rogov P."/>
            <person name="Ross K."/>
            <person name="Ryan E."/>
            <person name="Settipalli S."/>
            <person name="Shea T."/>
            <person name="Sherpa N."/>
            <person name="Shi L."/>
            <person name="Shih D."/>
            <person name="Sparrow T."/>
            <person name="Spaulding J."/>
            <person name="Stalker J."/>
            <person name="Stange-Thomann N."/>
            <person name="Stavropoulos S."/>
            <person name="Stone C."/>
            <person name="Strader C."/>
            <person name="Tesfaye S."/>
            <person name="Thomson T."/>
            <person name="Thoulutsang Y."/>
            <person name="Thoulutsang D."/>
            <person name="Topham K."/>
            <person name="Topping I."/>
            <person name="Tsamla T."/>
            <person name="Vassiliev H."/>
            <person name="Vo A."/>
            <person name="Wangchuk T."/>
            <person name="Wangdi T."/>
            <person name="Weiand M."/>
            <person name="Wilkinson J."/>
            <person name="Wilson A."/>
            <person name="Yadav S."/>
            <person name="Young G."/>
            <person name="Yu Q."/>
            <person name="Zembek L."/>
            <person name="Zhong D."/>
            <person name="Zimmer A."/>
            <person name="Zwirko Z."/>
            <person name="Jaffe D.B."/>
            <person name="Alvarez P."/>
            <person name="Brockman W."/>
            <person name="Butler J."/>
            <person name="Chin C."/>
            <person name="Gnerre S."/>
            <person name="Grabherr M."/>
            <person name="Kleber M."/>
            <person name="Mauceli E."/>
            <person name="MacCallum I."/>
        </authorList>
    </citation>
    <scope>NUCLEOTIDE SEQUENCE [LARGE SCALE GENOMIC DNA]</scope>
    <source>
        <strain evidence="2">TSC#14024-0371.13</strain>
        <strain evidence="4">Tucson 14024-0371.13</strain>
    </source>
</reference>
<dbReference type="eggNOG" id="KOG2860">
    <property type="taxonomic scope" value="Eukaryota"/>
</dbReference>
<dbReference type="OMA" id="IAKMWGH"/>
<reference evidence="2" key="3">
    <citation type="submission" date="2015-10" db="EMBL/GenBank/DDBJ databases">
        <authorList>
            <consortium name="FlyBase"/>
        </authorList>
    </citation>
    <scope>NUCLEOTIDE SEQUENCE</scope>
    <source>
        <strain evidence="2">TSC#14024-0371.13</strain>
    </source>
</reference>
<dbReference type="GO" id="GO:0005741">
    <property type="term" value="C:mitochondrial outer membrane"/>
    <property type="evidence" value="ECO:0007669"/>
    <property type="project" value="EnsemblMetazoa"/>
</dbReference>
<dbReference type="PANTHER" id="PTHR21530:SF7">
    <property type="entry name" value="TRAB DOMAIN-CONTAINING PROTEIN"/>
    <property type="match status" value="1"/>
</dbReference>
<dbReference type="PANTHER" id="PTHR21530">
    <property type="entry name" value="PHEROMONE SHUTDOWN PROTEIN"/>
    <property type="match status" value="1"/>
</dbReference>
<dbReference type="InterPro" id="IPR002816">
    <property type="entry name" value="TraB/PrgY/GumN_fam"/>
</dbReference>
<keyword evidence="4" id="KW-1185">Reference proteome</keyword>
<dbReference type="GO" id="GO:0008053">
    <property type="term" value="P:mitochondrial fusion"/>
    <property type="evidence" value="ECO:0007669"/>
    <property type="project" value="EnsemblMetazoa"/>
</dbReference>
<dbReference type="STRING" id="7217.B3LW49"/>
<accession>B3LW49</accession>
<evidence type="ECO:0000313" key="3">
    <source>
        <dbReference type="EMBL" id="KPU79821.1"/>
    </source>
</evidence>
<dbReference type="Proteomes" id="UP000007801">
    <property type="component" value="Unassembled WGS sequence"/>
</dbReference>
<dbReference type="InterPro" id="IPR046345">
    <property type="entry name" value="TraB_PrgY-like"/>
</dbReference>
<dbReference type="KEGG" id="dan:6500866"/>
<evidence type="ECO:0000313" key="2">
    <source>
        <dbReference type="EMBL" id="EDV42627.1"/>
    </source>
</evidence>
<organism evidence="2 4">
    <name type="scientific">Drosophila ananassae</name>
    <name type="common">Fruit fly</name>
    <dbReference type="NCBI Taxonomy" id="7217"/>
    <lineage>
        <taxon>Eukaryota</taxon>
        <taxon>Metazoa</taxon>
        <taxon>Ecdysozoa</taxon>
        <taxon>Arthropoda</taxon>
        <taxon>Hexapoda</taxon>
        <taxon>Insecta</taxon>
        <taxon>Pterygota</taxon>
        <taxon>Neoptera</taxon>
        <taxon>Endopterygota</taxon>
        <taxon>Diptera</taxon>
        <taxon>Brachycera</taxon>
        <taxon>Muscomorpha</taxon>
        <taxon>Ephydroidea</taxon>
        <taxon>Drosophilidae</taxon>
        <taxon>Drosophila</taxon>
        <taxon>Sophophora</taxon>
    </lineage>
</organism>
<dbReference type="OrthoDB" id="48306at2759"/>
<feature type="region of interest" description="Disordered" evidence="1">
    <location>
        <begin position="166"/>
        <end position="189"/>
    </location>
</feature>
<dbReference type="HOGENOM" id="CLU_034593_1_0_1"/>
<gene>
    <name evidence="2" type="primary">Dana\GF18088</name>
    <name evidence="2" type="synonym">dana_GLEANR_19348</name>
    <name evidence="2" type="ORF">GF18088</name>
</gene>
<reference evidence="2" key="2">
    <citation type="journal article" date="2008" name="Bioinformatics">
        <title>Assembly reconciliation.</title>
        <authorList>
            <person name="Zimin A.V."/>
            <person name="Smith D.R."/>
            <person name="Sutton G."/>
            <person name="Yorke J.A."/>
        </authorList>
    </citation>
    <scope>NUCLEOTIDE SEQUENCE</scope>
    <source>
        <strain evidence="2">TSC#14024-0371.13</strain>
    </source>
</reference>
<name>B3LW49_DROAN</name>
<feature type="region of interest" description="Disordered" evidence="1">
    <location>
        <begin position="1"/>
        <end position="25"/>
    </location>
</feature>
<dbReference type="EMBL" id="CH902617">
    <property type="protein sequence ID" value="KPU79821.1"/>
    <property type="molecule type" value="Genomic_DNA"/>
</dbReference>
<dbReference type="FunCoup" id="B3LW49">
    <property type="interactions" value="422"/>
</dbReference>